<evidence type="ECO:0008006" key="3">
    <source>
        <dbReference type="Google" id="ProtNLM"/>
    </source>
</evidence>
<accession>A0A511NF68</accession>
<evidence type="ECO:0000313" key="2">
    <source>
        <dbReference type="Proteomes" id="UP000321245"/>
    </source>
</evidence>
<sequence length="546" mass="58264">MDGIIAPRITGEKLRAKIYTNQQTGALVYVTLADPTPSGQTSLVTSAGYYYFNGNNSVNKWLKLSNDEFENWKTTGNLNTNLSKNFLGTLDNQPLVIKTNNVITGYIGSTSTSKPDRNIVFGEGSFDNVIDESLIAYNNVAIGYQALKNNTHSSNNIALGAYALSNQISGDNELRKKWGSNVAIGLRAMESSITSLWNVAIGELALGKLTTGWQNVAIGNRALLSATTAGRNTALGSEALSSLQTGNDNFAAGLYALKNIQTGTGNQSIGWSSGGTLTTGDHNIFMGYSVANTLLSGNRNFIVGHNVQAYNTNQSNQMNLGNLLYGIGFLSSGGIQKIGIATGISTPPKETLDVKGTAKISDLPLHNTSNSIYNGSDTKTSSFNATRTVVADDNGVLGTISGLPGNSNNSSSTWSSQTFNVNTSNANQTINDLTNESNLKDLYILNDITTGNNGYTVSITLPVNINNTNSNRVIRFISIPTQIPYNGLRFNGNIGNISIANSNATTIVQNSYISIGSGNRARKETIITFTEINGKWYIDNSVLKAN</sequence>
<dbReference type="EMBL" id="BJXC01000006">
    <property type="protein sequence ID" value="GEM51469.1"/>
    <property type="molecule type" value="Genomic_DNA"/>
</dbReference>
<gene>
    <name evidence="1" type="ORF">EB1_12590</name>
</gene>
<evidence type="ECO:0000313" key="1">
    <source>
        <dbReference type="EMBL" id="GEM51469.1"/>
    </source>
</evidence>
<dbReference type="AlphaFoldDB" id="A0A511NF68"/>
<name>A0A511NF68_9FLAO</name>
<protein>
    <recommendedName>
        <fullName evidence="3">Trimeric autotransporter adhesin YadA-like head domain-containing protein</fullName>
    </recommendedName>
</protein>
<organism evidence="1 2">
    <name type="scientific">Empedobacter brevis NBRC 14943 = ATCC 43319</name>
    <dbReference type="NCBI Taxonomy" id="1218108"/>
    <lineage>
        <taxon>Bacteria</taxon>
        <taxon>Pseudomonadati</taxon>
        <taxon>Bacteroidota</taxon>
        <taxon>Flavobacteriia</taxon>
        <taxon>Flavobacteriales</taxon>
        <taxon>Weeksellaceae</taxon>
        <taxon>Empedobacter</taxon>
    </lineage>
</organism>
<dbReference type="Proteomes" id="UP000321245">
    <property type="component" value="Unassembled WGS sequence"/>
</dbReference>
<comment type="caution">
    <text evidence="1">The sequence shown here is derived from an EMBL/GenBank/DDBJ whole genome shotgun (WGS) entry which is preliminary data.</text>
</comment>
<reference evidence="1 2" key="1">
    <citation type="submission" date="2019-07" db="EMBL/GenBank/DDBJ databases">
        <title>Whole genome shotgun sequence of Empedobacter brevis NBRC 14943.</title>
        <authorList>
            <person name="Hosoyama A."/>
            <person name="Uohara A."/>
            <person name="Ohji S."/>
            <person name="Ichikawa N."/>
        </authorList>
    </citation>
    <scope>NUCLEOTIDE SEQUENCE [LARGE SCALE GENOMIC DNA]</scope>
    <source>
        <strain evidence="1 2">NBRC 14943</strain>
    </source>
</reference>
<keyword evidence="2" id="KW-1185">Reference proteome</keyword>
<dbReference type="STRING" id="1218108.GCA_000382425_02556"/>
<proteinExistence type="predicted"/>